<organism evidence="1 2">
    <name type="scientific">Candidatus Berkelbacteria bacterium RIFCSPLOWO2_01_FULL_50_28</name>
    <dbReference type="NCBI Taxonomy" id="1797471"/>
    <lineage>
        <taxon>Bacteria</taxon>
        <taxon>Candidatus Berkelbacteria</taxon>
    </lineage>
</organism>
<evidence type="ECO:0000313" key="1">
    <source>
        <dbReference type="EMBL" id="OGD64770.1"/>
    </source>
</evidence>
<dbReference type="AlphaFoldDB" id="A0A1F5EBV0"/>
<dbReference type="EMBL" id="MEZX01000002">
    <property type="protein sequence ID" value="OGD64770.1"/>
    <property type="molecule type" value="Genomic_DNA"/>
</dbReference>
<evidence type="ECO:0000313" key="2">
    <source>
        <dbReference type="Proteomes" id="UP000177481"/>
    </source>
</evidence>
<dbReference type="STRING" id="1797471.A3A71_01840"/>
<dbReference type="Pfam" id="PF13238">
    <property type="entry name" value="AAA_18"/>
    <property type="match status" value="1"/>
</dbReference>
<dbReference type="InterPro" id="IPR027417">
    <property type="entry name" value="P-loop_NTPase"/>
</dbReference>
<dbReference type="Gene3D" id="3.40.50.300">
    <property type="entry name" value="P-loop containing nucleotide triphosphate hydrolases"/>
    <property type="match status" value="1"/>
</dbReference>
<gene>
    <name evidence="1" type="ORF">A3A71_01840</name>
</gene>
<dbReference type="PANTHER" id="PTHR41930:SF1">
    <property type="entry name" value="DEPHOSPHO-COA KINASE"/>
    <property type="match status" value="1"/>
</dbReference>
<reference evidence="1 2" key="1">
    <citation type="journal article" date="2016" name="Nat. Commun.">
        <title>Thousands of microbial genomes shed light on interconnected biogeochemical processes in an aquifer system.</title>
        <authorList>
            <person name="Anantharaman K."/>
            <person name="Brown C.T."/>
            <person name="Hug L.A."/>
            <person name="Sharon I."/>
            <person name="Castelle C.J."/>
            <person name="Probst A.J."/>
            <person name="Thomas B.C."/>
            <person name="Singh A."/>
            <person name="Wilkins M.J."/>
            <person name="Karaoz U."/>
            <person name="Brodie E.L."/>
            <person name="Williams K.H."/>
            <person name="Hubbard S.S."/>
            <person name="Banfield J.F."/>
        </authorList>
    </citation>
    <scope>NUCLEOTIDE SEQUENCE [LARGE SCALE GENOMIC DNA]</scope>
</reference>
<evidence type="ECO:0008006" key="3">
    <source>
        <dbReference type="Google" id="ProtNLM"/>
    </source>
</evidence>
<accession>A0A1F5EBV0</accession>
<dbReference type="PANTHER" id="PTHR41930">
    <property type="entry name" value="UPF0200 PROTEIN MJ1399"/>
    <property type="match status" value="1"/>
</dbReference>
<proteinExistence type="predicted"/>
<dbReference type="Proteomes" id="UP000177481">
    <property type="component" value="Unassembled WGS sequence"/>
</dbReference>
<sequence length="180" mass="19999">MFRLVAVVGLTGSGKSEVVSEFEGAGFAKIYFGSLTLEKLNEEKLEVNEANERMMREKLRAEHGMSAYAKLNIPKIEVEISKGDVVIDGLYSWEEYTALKEKFPTMEVVAVYSPPVLRYERLASRPVRPLTNAEAQSRDSAEIENLHKAGPIAMADYTISNTSTVVELKNAVQQILNGNN</sequence>
<name>A0A1F5EBV0_9BACT</name>
<dbReference type="SUPFAM" id="SSF52540">
    <property type="entry name" value="P-loop containing nucleoside triphosphate hydrolases"/>
    <property type="match status" value="1"/>
</dbReference>
<comment type="caution">
    <text evidence="1">The sequence shown here is derived from an EMBL/GenBank/DDBJ whole genome shotgun (WGS) entry which is preliminary data.</text>
</comment>
<protein>
    <recommendedName>
        <fullName evidence="3">Dephospho-CoA kinase</fullName>
    </recommendedName>
</protein>